<evidence type="ECO:0000259" key="3">
    <source>
        <dbReference type="Pfam" id="PF02721"/>
    </source>
</evidence>
<accession>A0A161XY75</accession>
<feature type="domain" description="Replication protein A 70 kDa DNA-binding subunit B/D first OB fold" evidence="3">
    <location>
        <begin position="2"/>
        <end position="107"/>
    </location>
</feature>
<protein>
    <submittedName>
        <fullName evidence="5">Uncharacterized protein</fullName>
    </submittedName>
</protein>
<name>A0A161XY75_DAUCS</name>
<dbReference type="EMBL" id="CP093345">
    <property type="protein sequence ID" value="WOG92585.1"/>
    <property type="molecule type" value="Genomic_DNA"/>
</dbReference>
<dbReference type="SUPFAM" id="SSF50249">
    <property type="entry name" value="Nucleic acid-binding proteins"/>
    <property type="match status" value="2"/>
</dbReference>
<dbReference type="STRING" id="79200.A0A161XY75"/>
<evidence type="ECO:0000313" key="7">
    <source>
        <dbReference type="Proteomes" id="UP000077755"/>
    </source>
</evidence>
<organism evidence="5">
    <name type="scientific">Daucus carota subsp. sativus</name>
    <name type="common">Carrot</name>
    <dbReference type="NCBI Taxonomy" id="79200"/>
    <lineage>
        <taxon>Eukaryota</taxon>
        <taxon>Viridiplantae</taxon>
        <taxon>Streptophyta</taxon>
        <taxon>Embryophyta</taxon>
        <taxon>Tracheophyta</taxon>
        <taxon>Spermatophyta</taxon>
        <taxon>Magnoliopsida</taxon>
        <taxon>eudicotyledons</taxon>
        <taxon>Gunneridae</taxon>
        <taxon>Pentapetalae</taxon>
        <taxon>asterids</taxon>
        <taxon>campanulids</taxon>
        <taxon>Apiales</taxon>
        <taxon>Apiaceae</taxon>
        <taxon>Apioideae</taxon>
        <taxon>Scandiceae</taxon>
        <taxon>Daucinae</taxon>
        <taxon>Daucus</taxon>
        <taxon>Daucus sect. Daucus</taxon>
    </lineage>
</organism>
<dbReference type="InterPro" id="IPR012340">
    <property type="entry name" value="NA-bd_OB-fold"/>
</dbReference>
<gene>
    <name evidence="5" type="ORF">DCAR_010411</name>
    <name evidence="6" type="ORF">DCAR_0311858</name>
</gene>
<proteinExistence type="predicted"/>
<dbReference type="EMBL" id="LNRQ01000003">
    <property type="protein sequence ID" value="KZN01657.1"/>
    <property type="molecule type" value="Genomic_DNA"/>
</dbReference>
<keyword evidence="7" id="KW-1185">Reference proteome</keyword>
<reference evidence="6" key="2">
    <citation type="submission" date="2022-03" db="EMBL/GenBank/DDBJ databases">
        <title>Draft title - Genomic analysis of global carrot germplasm unveils the trajectory of domestication and the origin of high carotenoid orange carrot.</title>
        <authorList>
            <person name="Iorizzo M."/>
            <person name="Ellison S."/>
            <person name="Senalik D."/>
            <person name="Macko-Podgorni A."/>
            <person name="Grzebelus D."/>
            <person name="Bostan H."/>
            <person name="Rolling W."/>
            <person name="Curaba J."/>
            <person name="Simon P."/>
        </authorList>
    </citation>
    <scope>NUCLEOTIDE SEQUENCE</scope>
    <source>
        <tissue evidence="6">Leaf</tissue>
    </source>
</reference>
<dbReference type="PANTHER" id="PTHR47165">
    <property type="entry name" value="OS03G0429900 PROTEIN"/>
    <property type="match status" value="1"/>
</dbReference>
<dbReference type="Gene3D" id="2.40.50.140">
    <property type="entry name" value="Nucleic acid-binding proteins"/>
    <property type="match status" value="2"/>
</dbReference>
<evidence type="ECO:0000256" key="1">
    <source>
        <dbReference type="ARBA" id="ARBA00023125"/>
    </source>
</evidence>
<dbReference type="PANTHER" id="PTHR47165:SF4">
    <property type="entry name" value="OS03G0429900 PROTEIN"/>
    <property type="match status" value="1"/>
</dbReference>
<feature type="region of interest" description="Disordered" evidence="2">
    <location>
        <begin position="337"/>
        <end position="380"/>
    </location>
</feature>
<evidence type="ECO:0000313" key="5">
    <source>
        <dbReference type="EMBL" id="KZN01657.1"/>
    </source>
</evidence>
<dbReference type="InterPro" id="IPR003871">
    <property type="entry name" value="RFA1B/D_OB_1st"/>
</dbReference>
<dbReference type="Gramene" id="KZN01657">
    <property type="protein sequence ID" value="KZN01657"/>
    <property type="gene ID" value="DCAR_010411"/>
</dbReference>
<feature type="compositionally biased region" description="Polar residues" evidence="2">
    <location>
        <begin position="344"/>
        <end position="370"/>
    </location>
</feature>
<feature type="domain" description="Replication protein A OB" evidence="4">
    <location>
        <begin position="140"/>
        <end position="215"/>
    </location>
</feature>
<dbReference type="InterPro" id="IPR031657">
    <property type="entry name" value="REPA_OB_2"/>
</dbReference>
<keyword evidence="1" id="KW-0238">DNA-binding</keyword>
<dbReference type="Pfam" id="PF02721">
    <property type="entry name" value="DUF223"/>
    <property type="match status" value="1"/>
</dbReference>
<dbReference type="Proteomes" id="UP000077755">
    <property type="component" value="Chromosome 3"/>
</dbReference>
<evidence type="ECO:0000256" key="2">
    <source>
        <dbReference type="SAM" id="MobiDB-lite"/>
    </source>
</evidence>
<reference evidence="5" key="1">
    <citation type="journal article" date="2016" name="Nat. Genet.">
        <title>A high-quality carrot genome assembly provides new insights into carotenoid accumulation and asterid genome evolution.</title>
        <authorList>
            <person name="Iorizzo M."/>
            <person name="Ellison S."/>
            <person name="Senalik D."/>
            <person name="Zeng P."/>
            <person name="Satapoomin P."/>
            <person name="Huang J."/>
            <person name="Bowman M."/>
            <person name="Iovene M."/>
            <person name="Sanseverino W."/>
            <person name="Cavagnaro P."/>
            <person name="Yildiz M."/>
            <person name="Macko-Podgorni A."/>
            <person name="Moranska E."/>
            <person name="Grzebelus E."/>
            <person name="Grzebelus D."/>
            <person name="Ashrafi H."/>
            <person name="Zheng Z."/>
            <person name="Cheng S."/>
            <person name="Spooner D."/>
            <person name="Van Deynze A."/>
            <person name="Simon P."/>
        </authorList>
    </citation>
    <scope>NUCLEOTIDE SEQUENCE [LARGE SCALE GENOMIC DNA]</scope>
    <source>
        <tissue evidence="5">Leaf</tissue>
    </source>
</reference>
<dbReference type="AlphaFoldDB" id="A0A161XY75"/>
<dbReference type="Pfam" id="PF16900">
    <property type="entry name" value="REPA_OB_2"/>
    <property type="match status" value="1"/>
</dbReference>
<dbReference type="GO" id="GO:0003677">
    <property type="term" value="F:DNA binding"/>
    <property type="evidence" value="ECO:0007669"/>
    <property type="project" value="UniProtKB-KW"/>
</dbReference>
<sequence>MGFNSLRDINSASSSWKIKDRVVRSWNGFPSNGEKLKGINILLLDEKKTGMHAYVPANLIKKHDKDVVDGSVYIISEFTVKDYKKEDKFRCINSEKQIIFTKDTECIKIVEDDLLIPKNIFDFYDLAELKEIADSNIYLKDVIGVIWKDQPLADLTNRFGKPQVKVKFTIVDTRTAVNVTFWDSMAEEFVAAKKKAKGHPIIIIIASAKVTYWEGTINKIRQIEISNAASTKFYMNYTDPRVMDIRKMLGTNAFEKFDFSSQMFETFQSFTVQQLKFLGKDYAKDGASNDILDIMKTIENRRLGFKLIIRDENIDKKSMVYQATGVYELFDSTHTTDMIEPSEDNNQPSITQASQSSYHIDDLSQMNFTTPPAEKKEEKA</sequence>
<evidence type="ECO:0000259" key="4">
    <source>
        <dbReference type="Pfam" id="PF16900"/>
    </source>
</evidence>
<evidence type="ECO:0000313" key="6">
    <source>
        <dbReference type="EMBL" id="WOG92585.1"/>
    </source>
</evidence>